<dbReference type="SMART" id="SM00054">
    <property type="entry name" value="EFh"/>
    <property type="match status" value="3"/>
</dbReference>
<keyword evidence="2" id="KW-0677">Repeat</keyword>
<feature type="domain" description="EF-hand" evidence="4">
    <location>
        <begin position="172"/>
        <end position="207"/>
    </location>
</feature>
<name>A0A814E8H1_ADIRI</name>
<protein>
    <recommendedName>
        <fullName evidence="4">EF-hand domain-containing protein</fullName>
    </recommendedName>
</protein>
<dbReference type="Pfam" id="PF13499">
    <property type="entry name" value="EF-hand_7"/>
    <property type="match status" value="1"/>
</dbReference>
<evidence type="ECO:0000256" key="3">
    <source>
        <dbReference type="ARBA" id="ARBA00022837"/>
    </source>
</evidence>
<dbReference type="PANTHER" id="PTHR23055">
    <property type="entry name" value="CALCIUM BINDING PROTEINS"/>
    <property type="match status" value="1"/>
</dbReference>
<evidence type="ECO:0000313" key="6">
    <source>
        <dbReference type="Proteomes" id="UP000663828"/>
    </source>
</evidence>
<evidence type="ECO:0000256" key="1">
    <source>
        <dbReference type="ARBA" id="ARBA00022723"/>
    </source>
</evidence>
<dbReference type="InterPro" id="IPR018247">
    <property type="entry name" value="EF_Hand_1_Ca_BS"/>
</dbReference>
<feature type="domain" description="EF-hand" evidence="4">
    <location>
        <begin position="136"/>
        <end position="171"/>
    </location>
</feature>
<keyword evidence="6" id="KW-1185">Reference proteome</keyword>
<dbReference type="EMBL" id="CAJNOR010000621">
    <property type="protein sequence ID" value="CAF0964503.1"/>
    <property type="molecule type" value="Genomic_DNA"/>
</dbReference>
<evidence type="ECO:0000313" key="5">
    <source>
        <dbReference type="EMBL" id="CAF0964503.1"/>
    </source>
</evidence>
<feature type="domain" description="EF-hand" evidence="4">
    <location>
        <begin position="218"/>
        <end position="253"/>
    </location>
</feature>
<evidence type="ECO:0000259" key="4">
    <source>
        <dbReference type="PROSITE" id="PS50222"/>
    </source>
</evidence>
<gene>
    <name evidence="5" type="ORF">XAT740_LOCUS11332</name>
</gene>
<accession>A0A814E8H1</accession>
<dbReference type="GO" id="GO:0005509">
    <property type="term" value="F:calcium ion binding"/>
    <property type="evidence" value="ECO:0007669"/>
    <property type="project" value="InterPro"/>
</dbReference>
<evidence type="ECO:0000256" key="2">
    <source>
        <dbReference type="ARBA" id="ARBA00022737"/>
    </source>
</evidence>
<reference evidence="5" key="1">
    <citation type="submission" date="2021-02" db="EMBL/GenBank/DDBJ databases">
        <authorList>
            <person name="Nowell W R."/>
        </authorList>
    </citation>
    <scope>NUCLEOTIDE SEQUENCE</scope>
</reference>
<dbReference type="CDD" id="cd00051">
    <property type="entry name" value="EFh"/>
    <property type="match status" value="2"/>
</dbReference>
<comment type="caution">
    <text evidence="5">The sequence shown here is derived from an EMBL/GenBank/DDBJ whole genome shotgun (WGS) entry which is preliminary data.</text>
</comment>
<dbReference type="PROSITE" id="PS50222">
    <property type="entry name" value="EF_HAND_2"/>
    <property type="match status" value="3"/>
</dbReference>
<keyword evidence="3" id="KW-0106">Calcium</keyword>
<dbReference type="PROSITE" id="PS00018">
    <property type="entry name" value="EF_HAND_1"/>
    <property type="match status" value="3"/>
</dbReference>
<dbReference type="PRINTS" id="PR00450">
    <property type="entry name" value="RECOVERIN"/>
</dbReference>
<dbReference type="PANTHER" id="PTHR23055:SF69">
    <property type="entry name" value="NEURONAL CALCIUM SENSOR 2"/>
    <property type="match status" value="1"/>
</dbReference>
<dbReference type="InterPro" id="IPR011992">
    <property type="entry name" value="EF-hand-dom_pair"/>
</dbReference>
<sequence>MNSPRNQACSTLAHNVCSLLKSAEKSVFSLSQTQSKTEMKTNDEFKNEIGASSSILSLDKEEKEKRMGNKIIKTKKKRVDLTELPDQQIEFLVSTTKFSAQQICEWHQSFIRDHPSGKLDRKQFVEVYQQFYPQGKADAFCELAFKVCDHDKNGFVDFQEFVSTISMTMSGNIEDRLNLAFAMYDINEDGLLDKKEMSQVIKLIYEMNGHKYMKQDSPPGETARMIIDKFDTNGDRKLTRDEFIQGCLNNSDLRKFLTP</sequence>
<organism evidence="5 6">
    <name type="scientific">Adineta ricciae</name>
    <name type="common">Rotifer</name>
    <dbReference type="NCBI Taxonomy" id="249248"/>
    <lineage>
        <taxon>Eukaryota</taxon>
        <taxon>Metazoa</taxon>
        <taxon>Spiralia</taxon>
        <taxon>Gnathifera</taxon>
        <taxon>Rotifera</taxon>
        <taxon>Eurotatoria</taxon>
        <taxon>Bdelloidea</taxon>
        <taxon>Adinetida</taxon>
        <taxon>Adinetidae</taxon>
        <taxon>Adineta</taxon>
    </lineage>
</organism>
<dbReference type="Gene3D" id="1.10.238.10">
    <property type="entry name" value="EF-hand"/>
    <property type="match status" value="1"/>
</dbReference>
<dbReference type="InterPro" id="IPR002048">
    <property type="entry name" value="EF_hand_dom"/>
</dbReference>
<dbReference type="SUPFAM" id="SSF47473">
    <property type="entry name" value="EF-hand"/>
    <property type="match status" value="1"/>
</dbReference>
<keyword evidence="1" id="KW-0479">Metal-binding</keyword>
<dbReference type="InterPro" id="IPR028846">
    <property type="entry name" value="Recoverin"/>
</dbReference>
<dbReference type="AlphaFoldDB" id="A0A814E8H1"/>
<dbReference type="Proteomes" id="UP000663828">
    <property type="component" value="Unassembled WGS sequence"/>
</dbReference>
<proteinExistence type="predicted"/>
<dbReference type="Pfam" id="PF13202">
    <property type="entry name" value="EF-hand_5"/>
    <property type="match status" value="1"/>
</dbReference>